<sequence>SSKHMNKLDPNSSSIMEQQKDSQPKWEAKVSTTLHKASADQIFSLFKDFFGLNKWFPSLSTCYGIHGENGEAGCVRYCTGFSLPPERGGGATGESPVSGWSKERLVAIDPIERILSYEMVDCNIGFKSYFSTVKIVPNGDDGCVIEWFITVDPVEGMRLEDLVNKYDVGLQGMAKNMENALTSS</sequence>
<dbReference type="AlphaFoldDB" id="A0A6N2ANG0"/>
<dbReference type="InterPro" id="IPR053249">
    <property type="entry name" value="LFS"/>
</dbReference>
<dbReference type="Pfam" id="PF10604">
    <property type="entry name" value="Polyketide_cyc2"/>
    <property type="match status" value="1"/>
</dbReference>
<reference evidence="2" key="1">
    <citation type="submission" date="2019-05" db="EMBL/GenBank/DDBJ databases">
        <title>The de novo reference genome and transcriptome assemblies of the wild tomato species Solanum chilense.</title>
        <authorList>
            <person name="Stam R."/>
            <person name="Nosenko T."/>
            <person name="Hoerger A.C."/>
            <person name="Stephan W."/>
            <person name="Seidel M.A."/>
            <person name="Kuhn J.M.M."/>
            <person name="Haberer G."/>
            <person name="Tellier A."/>
        </authorList>
    </citation>
    <scope>NUCLEOTIDE SEQUENCE</scope>
    <source>
        <tissue evidence="2">Mature leaves</tissue>
    </source>
</reference>
<accession>A0A6N2ANG0</accession>
<dbReference type="EMBL" id="RXGB01024420">
    <property type="protein sequence ID" value="TMW81483.1"/>
    <property type="molecule type" value="Genomic_DNA"/>
</dbReference>
<name>A0A6N2ANG0_SOLCI</name>
<dbReference type="InterPro" id="IPR023393">
    <property type="entry name" value="START-like_dom_sf"/>
</dbReference>
<proteinExistence type="predicted"/>
<dbReference type="FunFam" id="3.30.530.20:FF:000064">
    <property type="entry name" value="Lachrymatory-factor synthase"/>
    <property type="match status" value="1"/>
</dbReference>
<evidence type="ECO:0000256" key="1">
    <source>
        <dbReference type="SAM" id="MobiDB-lite"/>
    </source>
</evidence>
<comment type="caution">
    <text evidence="2">The sequence shown here is derived from an EMBL/GenBank/DDBJ whole genome shotgun (WGS) entry which is preliminary data.</text>
</comment>
<dbReference type="GO" id="GO:0004864">
    <property type="term" value="F:protein phosphatase inhibitor activity"/>
    <property type="evidence" value="ECO:0007669"/>
    <property type="project" value="UniProtKB-ARBA"/>
</dbReference>
<feature type="non-terminal residue" evidence="2">
    <location>
        <position position="1"/>
    </location>
</feature>
<dbReference type="InterPro" id="IPR019587">
    <property type="entry name" value="Polyketide_cyclase/dehydratase"/>
</dbReference>
<feature type="compositionally biased region" description="Basic and acidic residues" evidence="1">
    <location>
        <begin position="18"/>
        <end position="27"/>
    </location>
</feature>
<feature type="region of interest" description="Disordered" evidence="1">
    <location>
        <begin position="1"/>
        <end position="27"/>
    </location>
</feature>
<dbReference type="PANTHER" id="PTHR33789:SF15">
    <property type="entry name" value="LACHRYMATORY-FACTOR SYNTHASE"/>
    <property type="match status" value="1"/>
</dbReference>
<protein>
    <recommendedName>
        <fullName evidence="3">Lachrymatory-factor synthase</fullName>
    </recommendedName>
</protein>
<organism evidence="2">
    <name type="scientific">Solanum chilense</name>
    <name type="common">Tomato</name>
    <name type="synonym">Lycopersicon chilense</name>
    <dbReference type="NCBI Taxonomy" id="4083"/>
    <lineage>
        <taxon>Eukaryota</taxon>
        <taxon>Viridiplantae</taxon>
        <taxon>Streptophyta</taxon>
        <taxon>Embryophyta</taxon>
        <taxon>Tracheophyta</taxon>
        <taxon>Spermatophyta</taxon>
        <taxon>Magnoliopsida</taxon>
        <taxon>eudicotyledons</taxon>
        <taxon>Gunneridae</taxon>
        <taxon>Pentapetalae</taxon>
        <taxon>asterids</taxon>
        <taxon>lamiids</taxon>
        <taxon>Solanales</taxon>
        <taxon>Solanaceae</taxon>
        <taxon>Solanoideae</taxon>
        <taxon>Solaneae</taxon>
        <taxon>Solanum</taxon>
        <taxon>Solanum subgen. Lycopersicon</taxon>
    </lineage>
</organism>
<evidence type="ECO:0008006" key="3">
    <source>
        <dbReference type="Google" id="ProtNLM"/>
    </source>
</evidence>
<dbReference type="SUPFAM" id="SSF55961">
    <property type="entry name" value="Bet v1-like"/>
    <property type="match status" value="1"/>
</dbReference>
<gene>
    <name evidence="2" type="ORF">EJD97_009351</name>
</gene>
<dbReference type="CDD" id="cd07821">
    <property type="entry name" value="PYR_PYL_RCAR_like"/>
    <property type="match status" value="1"/>
</dbReference>
<dbReference type="PANTHER" id="PTHR33789">
    <property type="entry name" value="LACHRYMATORY-FACTOR SYNTHASE"/>
    <property type="match status" value="1"/>
</dbReference>
<dbReference type="Gene3D" id="3.30.530.20">
    <property type="match status" value="1"/>
</dbReference>
<evidence type="ECO:0000313" key="2">
    <source>
        <dbReference type="EMBL" id="TMW81483.1"/>
    </source>
</evidence>